<accession>A0A4V3CZB0</accession>
<keyword evidence="4" id="KW-1185">Reference proteome</keyword>
<evidence type="ECO:0000256" key="2">
    <source>
        <dbReference type="SAM" id="Phobius"/>
    </source>
</evidence>
<dbReference type="EMBL" id="SNXZ01000003">
    <property type="protein sequence ID" value="TDP97348.1"/>
    <property type="molecule type" value="Genomic_DNA"/>
</dbReference>
<dbReference type="OrthoDB" id="3422149at2"/>
<name>A0A4V3CZB0_LABRH</name>
<feature type="region of interest" description="Disordered" evidence="1">
    <location>
        <begin position="334"/>
        <end position="390"/>
    </location>
</feature>
<feature type="transmembrane region" description="Helical" evidence="2">
    <location>
        <begin position="33"/>
        <end position="54"/>
    </location>
</feature>
<keyword evidence="2" id="KW-0812">Transmembrane</keyword>
<gene>
    <name evidence="3" type="ORF">EV186_103312</name>
</gene>
<feature type="compositionally biased region" description="Pro residues" evidence="1">
    <location>
        <begin position="373"/>
        <end position="383"/>
    </location>
</feature>
<dbReference type="RefSeq" id="WP_133850564.1">
    <property type="nucleotide sequence ID" value="NZ_SNXZ01000003.1"/>
</dbReference>
<organism evidence="3 4">
    <name type="scientific">Labedaea rhizosphaerae</name>
    <dbReference type="NCBI Taxonomy" id="598644"/>
    <lineage>
        <taxon>Bacteria</taxon>
        <taxon>Bacillati</taxon>
        <taxon>Actinomycetota</taxon>
        <taxon>Actinomycetes</taxon>
        <taxon>Pseudonocardiales</taxon>
        <taxon>Pseudonocardiaceae</taxon>
        <taxon>Labedaea</taxon>
    </lineage>
</organism>
<feature type="compositionally biased region" description="Low complexity" evidence="1">
    <location>
        <begin position="363"/>
        <end position="372"/>
    </location>
</feature>
<protein>
    <submittedName>
        <fullName evidence="3">Uncharacterized protein</fullName>
    </submittedName>
</protein>
<keyword evidence="2" id="KW-0472">Membrane</keyword>
<evidence type="ECO:0000313" key="3">
    <source>
        <dbReference type="EMBL" id="TDP97348.1"/>
    </source>
</evidence>
<proteinExistence type="predicted"/>
<sequence length="390" mass="42682">MTSSERAQLTLVTVCAFALTILLGALFGWPGWLWILPGAALVGALVMLHNMLAVRAAREQGLYRDLAAARRPEAPPPLPLEQPAHFEQCPLPETQLPSATPDYDFLFSATVWWRPGPRAATAPRANLPAKAMAALVERALPIVARERPEDWPVVRYRLADQLGEFHQDPAGVVEVSAADVSLKLDAKDAARLASFSDTRKDSEVWQYERSHTEDKRRYYHENVFHDAGSAVVWWLIKQDDNVRRTVDDMQALAELAAAAKNEGFLLSQSNGVNGNHAPAAAEDVVGATERLMDIIGLTPDSDARTPFVDRLVRYMRAAGKVEEADRLQERFDLLAPEPPQWTPPDADDGTTENGGGDVNEARVVAAVPLTTAPAPPEGRPPSSWPAEDEG</sequence>
<dbReference type="Proteomes" id="UP000295444">
    <property type="component" value="Unassembled WGS sequence"/>
</dbReference>
<dbReference type="AlphaFoldDB" id="A0A4V3CZB0"/>
<feature type="transmembrane region" description="Helical" evidence="2">
    <location>
        <begin position="7"/>
        <end position="27"/>
    </location>
</feature>
<evidence type="ECO:0000256" key="1">
    <source>
        <dbReference type="SAM" id="MobiDB-lite"/>
    </source>
</evidence>
<reference evidence="3 4" key="1">
    <citation type="submission" date="2019-03" db="EMBL/GenBank/DDBJ databases">
        <title>Genomic Encyclopedia of Type Strains, Phase IV (KMG-IV): sequencing the most valuable type-strain genomes for metagenomic binning, comparative biology and taxonomic classification.</title>
        <authorList>
            <person name="Goeker M."/>
        </authorList>
    </citation>
    <scope>NUCLEOTIDE SEQUENCE [LARGE SCALE GENOMIC DNA]</scope>
    <source>
        <strain evidence="3 4">DSM 45361</strain>
    </source>
</reference>
<evidence type="ECO:0000313" key="4">
    <source>
        <dbReference type="Proteomes" id="UP000295444"/>
    </source>
</evidence>
<comment type="caution">
    <text evidence="3">The sequence shown here is derived from an EMBL/GenBank/DDBJ whole genome shotgun (WGS) entry which is preliminary data.</text>
</comment>
<keyword evidence="2" id="KW-1133">Transmembrane helix</keyword>